<sequence>MSNNNTAERLGSLESSVKELTERMDICEQKIDDLASGFDNMKVSDPHSGVYPTPKRINGRDQRFDTIKDIIQKESKISAVQAELRLENFVPVVHELLRTYIQKIRNTRARIPLRWSDVSDDDKERIYHLIEEGANEHNITLNLCEKSWGARCLAQPQWVKARNAVFSMGSGNSKTSK</sequence>
<evidence type="ECO:0000256" key="1">
    <source>
        <dbReference type="SAM" id="Coils"/>
    </source>
</evidence>
<keyword evidence="3" id="KW-1185">Reference proteome</keyword>
<dbReference type="VEuPathDB" id="FungiDB:PHYBLDRAFT_71490"/>
<dbReference type="RefSeq" id="XP_018292281.1">
    <property type="nucleotide sequence ID" value="XM_018442479.1"/>
</dbReference>
<keyword evidence="1" id="KW-0175">Coiled coil</keyword>
<dbReference type="EMBL" id="KV440979">
    <property type="protein sequence ID" value="OAD74241.1"/>
    <property type="molecule type" value="Genomic_DNA"/>
</dbReference>
<dbReference type="OrthoDB" id="10350973at2759"/>
<dbReference type="Proteomes" id="UP000077315">
    <property type="component" value="Unassembled WGS sequence"/>
</dbReference>
<accession>A0A163AL48</accession>
<dbReference type="GeneID" id="29003385"/>
<protein>
    <submittedName>
        <fullName evidence="2">Uncharacterized protein</fullName>
    </submittedName>
</protein>
<evidence type="ECO:0000313" key="2">
    <source>
        <dbReference type="EMBL" id="OAD74241.1"/>
    </source>
</evidence>
<dbReference type="AlphaFoldDB" id="A0A163AL48"/>
<gene>
    <name evidence="2" type="ORF">PHYBLDRAFT_71490</name>
</gene>
<organism evidence="2 3">
    <name type="scientific">Phycomyces blakesleeanus (strain ATCC 8743b / DSM 1359 / FGSC 10004 / NBRC 33097 / NRRL 1555)</name>
    <dbReference type="NCBI Taxonomy" id="763407"/>
    <lineage>
        <taxon>Eukaryota</taxon>
        <taxon>Fungi</taxon>
        <taxon>Fungi incertae sedis</taxon>
        <taxon>Mucoromycota</taxon>
        <taxon>Mucoromycotina</taxon>
        <taxon>Mucoromycetes</taxon>
        <taxon>Mucorales</taxon>
        <taxon>Phycomycetaceae</taxon>
        <taxon>Phycomyces</taxon>
    </lineage>
</organism>
<dbReference type="InParanoid" id="A0A163AL48"/>
<feature type="coiled-coil region" evidence="1">
    <location>
        <begin position="3"/>
        <end position="37"/>
    </location>
</feature>
<reference evidence="3" key="1">
    <citation type="submission" date="2015-06" db="EMBL/GenBank/DDBJ databases">
        <title>Expansion of signal transduction pathways in fungi by whole-genome duplication.</title>
        <authorList>
            <consortium name="DOE Joint Genome Institute"/>
            <person name="Corrochano L.M."/>
            <person name="Kuo A."/>
            <person name="Marcet-Houben M."/>
            <person name="Polaino S."/>
            <person name="Salamov A."/>
            <person name="Villalobos J.M."/>
            <person name="Alvarez M.I."/>
            <person name="Avalos J."/>
            <person name="Benito E.P."/>
            <person name="Benoit I."/>
            <person name="Burger G."/>
            <person name="Camino L.P."/>
            <person name="Canovas D."/>
            <person name="Cerda-Olmedo E."/>
            <person name="Cheng J.-F."/>
            <person name="Dominguez A."/>
            <person name="Elias M."/>
            <person name="Eslava A.P."/>
            <person name="Glaser F."/>
            <person name="Grimwood J."/>
            <person name="Gutierrez G."/>
            <person name="Heitman J."/>
            <person name="Henrissat B."/>
            <person name="Iturriaga E.A."/>
            <person name="Lang B.F."/>
            <person name="Lavin J.L."/>
            <person name="Lee S."/>
            <person name="Li W."/>
            <person name="Lindquist E."/>
            <person name="Lopez-Garcia S."/>
            <person name="Luque E.M."/>
            <person name="Marcos A.T."/>
            <person name="Martin J."/>
            <person name="McCluskey K."/>
            <person name="Medina H.R."/>
            <person name="Miralles-Duran A."/>
            <person name="Miyazaki A."/>
            <person name="Munoz-Torres E."/>
            <person name="Oguiza J.A."/>
            <person name="Ohm R."/>
            <person name="Olmedo M."/>
            <person name="Orejas M."/>
            <person name="Ortiz-Castellanos L."/>
            <person name="Pisabarro A.G."/>
            <person name="Rodriguez-Romero J."/>
            <person name="Ruiz-Herrera J."/>
            <person name="Ruiz-Vazquez R."/>
            <person name="Sanz C."/>
            <person name="Schackwitz W."/>
            <person name="Schmutz J."/>
            <person name="Shahriari M."/>
            <person name="Shelest E."/>
            <person name="Silva-Franco F."/>
            <person name="Soanes D."/>
            <person name="Syed K."/>
            <person name="Tagua V.G."/>
            <person name="Talbot N.J."/>
            <person name="Thon M."/>
            <person name="De vries R.P."/>
            <person name="Wiebenga A."/>
            <person name="Yadav J.S."/>
            <person name="Braun E.L."/>
            <person name="Baker S."/>
            <person name="Garre V."/>
            <person name="Horwitz B."/>
            <person name="Torres-Martinez S."/>
            <person name="Idnurm A."/>
            <person name="Herrera-Estrella A."/>
            <person name="Gabaldon T."/>
            <person name="Grigoriev I.V."/>
        </authorList>
    </citation>
    <scope>NUCLEOTIDE SEQUENCE [LARGE SCALE GENOMIC DNA]</scope>
    <source>
        <strain evidence="3">NRRL 1555(-)</strain>
    </source>
</reference>
<proteinExistence type="predicted"/>
<name>A0A163AL48_PHYB8</name>
<evidence type="ECO:0000313" key="3">
    <source>
        <dbReference type="Proteomes" id="UP000077315"/>
    </source>
</evidence>